<dbReference type="SUPFAM" id="SSF69025">
    <property type="entry name" value="Hypothetical protein MTH865"/>
    <property type="match status" value="1"/>
</dbReference>
<name>A0ABD5NWX7_9EURY</name>
<proteinExistence type="predicted"/>
<dbReference type="InterPro" id="IPR036825">
    <property type="entry name" value="MTH865-like_sf"/>
</dbReference>
<reference evidence="1 2" key="1">
    <citation type="journal article" date="2014" name="Int. J. Syst. Evol. Microbiol.">
        <title>Complete genome sequence of Corynebacterium casei LMG S-19264T (=DSM 44701T), isolated from a smear-ripened cheese.</title>
        <authorList>
            <consortium name="US DOE Joint Genome Institute (JGI-PGF)"/>
            <person name="Walter F."/>
            <person name="Albersmeier A."/>
            <person name="Kalinowski J."/>
            <person name="Ruckert C."/>
        </authorList>
    </citation>
    <scope>NUCLEOTIDE SEQUENCE [LARGE SCALE GENOMIC DNA]</scope>
    <source>
        <strain evidence="1 2">IBRC-M 10912</strain>
    </source>
</reference>
<comment type="caution">
    <text evidence="1">The sequence shown here is derived from an EMBL/GenBank/DDBJ whole genome shotgun (WGS) entry which is preliminary data.</text>
</comment>
<organism evidence="1 2">
    <name type="scientific">Natribaculum luteum</name>
    <dbReference type="NCBI Taxonomy" id="1586232"/>
    <lineage>
        <taxon>Archaea</taxon>
        <taxon>Methanobacteriati</taxon>
        <taxon>Methanobacteriota</taxon>
        <taxon>Stenosarchaea group</taxon>
        <taxon>Halobacteria</taxon>
        <taxon>Halobacteriales</taxon>
        <taxon>Natrialbaceae</taxon>
        <taxon>Natribaculum</taxon>
    </lineage>
</organism>
<dbReference type="Gene3D" id="1.10.238.80">
    <property type="entry name" value="MTH865-like"/>
    <property type="match status" value="1"/>
</dbReference>
<dbReference type="AlphaFoldDB" id="A0ABD5NWX7"/>
<dbReference type="EMBL" id="JBHSDJ010000013">
    <property type="protein sequence ID" value="MFC4246632.1"/>
    <property type="molecule type" value="Genomic_DNA"/>
</dbReference>
<dbReference type="InterPro" id="IPR024093">
    <property type="entry name" value="Uncharacterised_MTH865"/>
</dbReference>
<dbReference type="RefSeq" id="WP_246966656.1">
    <property type="nucleotide sequence ID" value="NZ_CP095397.1"/>
</dbReference>
<protein>
    <submittedName>
        <fullName evidence="1">MTH865 family protein</fullName>
    </submittedName>
</protein>
<sequence>MADEDELREQLTEAFEGADYPVQSQMDLVPALPDGPGTTFESGDVSFTAMELGTRLSSHQEFPYEDVDSLVDDVIEGLKAEGEL</sequence>
<dbReference type="Pfam" id="PF07747">
    <property type="entry name" value="MTH865"/>
    <property type="match status" value="1"/>
</dbReference>
<evidence type="ECO:0000313" key="1">
    <source>
        <dbReference type="EMBL" id="MFC4246632.1"/>
    </source>
</evidence>
<accession>A0ABD5NWX7</accession>
<dbReference type="GeneID" id="71854584"/>
<dbReference type="Proteomes" id="UP001595821">
    <property type="component" value="Unassembled WGS sequence"/>
</dbReference>
<gene>
    <name evidence="1" type="ORF">ACFOZ7_06430</name>
</gene>
<evidence type="ECO:0000313" key="2">
    <source>
        <dbReference type="Proteomes" id="UP001595821"/>
    </source>
</evidence>